<dbReference type="Proteomes" id="UP000886595">
    <property type="component" value="Unassembled WGS sequence"/>
</dbReference>
<dbReference type="AlphaFoldDB" id="A0A8X7WBG2"/>
<reference evidence="1 2" key="1">
    <citation type="submission" date="2020-02" db="EMBL/GenBank/DDBJ databases">
        <authorList>
            <person name="Ma Q."/>
            <person name="Huang Y."/>
            <person name="Song X."/>
            <person name="Pei D."/>
        </authorList>
    </citation>
    <scope>NUCLEOTIDE SEQUENCE [LARGE SCALE GENOMIC DNA]</scope>
    <source>
        <strain evidence="1">Sxm20200214</strain>
        <tissue evidence="1">Leaf</tissue>
    </source>
</reference>
<protein>
    <submittedName>
        <fullName evidence="1">Uncharacterized protein</fullName>
    </submittedName>
</protein>
<sequence>MIFCPPLLLKKNSHENVVKLVNVHNNFADMSLCHAFDYAEYDLNEIIRHTPQRQSQPFVKPVHS</sequence>
<gene>
    <name evidence="1" type="ORF">Bca52824_009744</name>
</gene>
<evidence type="ECO:0000313" key="2">
    <source>
        <dbReference type="Proteomes" id="UP000886595"/>
    </source>
</evidence>
<dbReference type="Gene3D" id="3.30.200.20">
    <property type="entry name" value="Phosphorylase Kinase, domain 1"/>
    <property type="match status" value="1"/>
</dbReference>
<evidence type="ECO:0000313" key="1">
    <source>
        <dbReference type="EMBL" id="KAG2327016.1"/>
    </source>
</evidence>
<organism evidence="1 2">
    <name type="scientific">Brassica carinata</name>
    <name type="common">Ethiopian mustard</name>
    <name type="synonym">Abyssinian cabbage</name>
    <dbReference type="NCBI Taxonomy" id="52824"/>
    <lineage>
        <taxon>Eukaryota</taxon>
        <taxon>Viridiplantae</taxon>
        <taxon>Streptophyta</taxon>
        <taxon>Embryophyta</taxon>
        <taxon>Tracheophyta</taxon>
        <taxon>Spermatophyta</taxon>
        <taxon>Magnoliopsida</taxon>
        <taxon>eudicotyledons</taxon>
        <taxon>Gunneridae</taxon>
        <taxon>Pentapetalae</taxon>
        <taxon>rosids</taxon>
        <taxon>malvids</taxon>
        <taxon>Brassicales</taxon>
        <taxon>Brassicaceae</taxon>
        <taxon>Brassiceae</taxon>
        <taxon>Brassica</taxon>
    </lineage>
</organism>
<comment type="caution">
    <text evidence="1">The sequence shown here is derived from an EMBL/GenBank/DDBJ whole genome shotgun (WGS) entry which is preliminary data.</text>
</comment>
<proteinExistence type="predicted"/>
<accession>A0A8X7WBG2</accession>
<keyword evidence="2" id="KW-1185">Reference proteome</keyword>
<dbReference type="EMBL" id="JAAMPC010000002">
    <property type="protein sequence ID" value="KAG2327016.1"/>
    <property type="molecule type" value="Genomic_DNA"/>
</dbReference>
<name>A0A8X7WBG2_BRACI</name>